<comment type="similarity">
    <text evidence="1">Belongs to the UDP-glycosyltransferase family.</text>
</comment>
<dbReference type="GO" id="GO:0035251">
    <property type="term" value="F:UDP-glucosyltransferase activity"/>
    <property type="evidence" value="ECO:0007669"/>
    <property type="project" value="TreeGrafter"/>
</dbReference>
<keyword evidence="2" id="KW-0328">Glycosyltransferase</keyword>
<dbReference type="PANTHER" id="PTHR48047">
    <property type="entry name" value="GLYCOSYLTRANSFERASE"/>
    <property type="match status" value="1"/>
</dbReference>
<proteinExistence type="inferred from homology"/>
<dbReference type="FunFam" id="3.40.50.2000:FF:000431">
    <property type="entry name" value="UDP-glycosyltransferase 90A1"/>
    <property type="match status" value="1"/>
</dbReference>
<protein>
    <recommendedName>
        <fullName evidence="5">UDP-glycosyltransferases domain-containing protein</fullName>
    </recommendedName>
</protein>
<gene>
    <name evidence="4" type="ORF">FSB_LOCUS10762</name>
</gene>
<evidence type="ECO:0000313" key="4">
    <source>
        <dbReference type="EMBL" id="SPC82880.1"/>
    </source>
</evidence>
<evidence type="ECO:0000256" key="2">
    <source>
        <dbReference type="ARBA" id="ARBA00022676"/>
    </source>
</evidence>
<dbReference type="PANTHER" id="PTHR48047:SF19">
    <property type="entry name" value="GLYCOSYLTRANSFERASE"/>
    <property type="match status" value="1"/>
</dbReference>
<sequence length="160" mass="18270">MEKWLLGDGFEERVKGRGLLIRGWASQVLILSHPAIGRFLTHCGWNLTLERICGGIPMITMPLFDEQFFNEKLIVQVLEIGVRVGVEVDAVMQWGEEEKFGVLVRRENVNEAVDKVMGEGEEKEKRRERVRKLAKMAKKAIEEGGSSYLNITLLLEDIMQ</sequence>
<evidence type="ECO:0008006" key="5">
    <source>
        <dbReference type="Google" id="ProtNLM"/>
    </source>
</evidence>
<name>A0A2N9F786_FAGSY</name>
<dbReference type="Pfam" id="PF00201">
    <property type="entry name" value="UDPGT"/>
    <property type="match status" value="1"/>
</dbReference>
<organism evidence="4">
    <name type="scientific">Fagus sylvatica</name>
    <name type="common">Beechnut</name>
    <dbReference type="NCBI Taxonomy" id="28930"/>
    <lineage>
        <taxon>Eukaryota</taxon>
        <taxon>Viridiplantae</taxon>
        <taxon>Streptophyta</taxon>
        <taxon>Embryophyta</taxon>
        <taxon>Tracheophyta</taxon>
        <taxon>Spermatophyta</taxon>
        <taxon>Magnoliopsida</taxon>
        <taxon>eudicotyledons</taxon>
        <taxon>Gunneridae</taxon>
        <taxon>Pentapetalae</taxon>
        <taxon>rosids</taxon>
        <taxon>fabids</taxon>
        <taxon>Fagales</taxon>
        <taxon>Fagaceae</taxon>
        <taxon>Fagus</taxon>
    </lineage>
</organism>
<dbReference type="SUPFAM" id="SSF53756">
    <property type="entry name" value="UDP-Glycosyltransferase/glycogen phosphorylase"/>
    <property type="match status" value="1"/>
</dbReference>
<dbReference type="AlphaFoldDB" id="A0A2N9F786"/>
<accession>A0A2N9F786</accession>
<evidence type="ECO:0000256" key="3">
    <source>
        <dbReference type="ARBA" id="ARBA00022679"/>
    </source>
</evidence>
<keyword evidence="3" id="KW-0808">Transferase</keyword>
<dbReference type="EMBL" id="OIVN01000605">
    <property type="protein sequence ID" value="SPC82880.1"/>
    <property type="molecule type" value="Genomic_DNA"/>
</dbReference>
<dbReference type="Gene3D" id="3.40.50.2000">
    <property type="entry name" value="Glycogen Phosphorylase B"/>
    <property type="match status" value="2"/>
</dbReference>
<dbReference type="InterPro" id="IPR002213">
    <property type="entry name" value="UDP_glucos_trans"/>
</dbReference>
<reference evidence="4" key="1">
    <citation type="submission" date="2018-02" db="EMBL/GenBank/DDBJ databases">
        <authorList>
            <person name="Cohen D.B."/>
            <person name="Kent A.D."/>
        </authorList>
    </citation>
    <scope>NUCLEOTIDE SEQUENCE</scope>
</reference>
<evidence type="ECO:0000256" key="1">
    <source>
        <dbReference type="ARBA" id="ARBA00009995"/>
    </source>
</evidence>